<protein>
    <recommendedName>
        <fullName evidence="1">YqbF C-terminal domain-containing protein</fullName>
    </recommendedName>
</protein>
<evidence type="ECO:0000313" key="2">
    <source>
        <dbReference type="EMBL" id="QJA50137.1"/>
    </source>
</evidence>
<dbReference type="AlphaFoldDB" id="A0A6H1ZS51"/>
<dbReference type="Pfam" id="PF21488">
    <property type="entry name" value="YqbF_HeH"/>
    <property type="match status" value="1"/>
</dbReference>
<proteinExistence type="predicted"/>
<organism evidence="2">
    <name type="scientific">viral metagenome</name>
    <dbReference type="NCBI Taxonomy" id="1070528"/>
    <lineage>
        <taxon>unclassified sequences</taxon>
        <taxon>metagenomes</taxon>
        <taxon>organismal metagenomes</taxon>
    </lineage>
</organism>
<evidence type="ECO:0000259" key="1">
    <source>
        <dbReference type="Pfam" id="PF21488"/>
    </source>
</evidence>
<reference evidence="2" key="1">
    <citation type="submission" date="2020-03" db="EMBL/GenBank/DDBJ databases">
        <title>The deep terrestrial virosphere.</title>
        <authorList>
            <person name="Holmfeldt K."/>
            <person name="Nilsson E."/>
            <person name="Simone D."/>
            <person name="Lopez-Fernandez M."/>
            <person name="Wu X."/>
            <person name="de Brujin I."/>
            <person name="Lundin D."/>
            <person name="Andersson A."/>
            <person name="Bertilsson S."/>
            <person name="Dopson M."/>
        </authorList>
    </citation>
    <scope>NUCLEOTIDE SEQUENCE</scope>
    <source>
        <strain evidence="2">TM448A01614</strain>
    </source>
</reference>
<gene>
    <name evidence="2" type="ORF">TM448A01614_0007</name>
</gene>
<accession>A0A6H1ZS51</accession>
<feature type="domain" description="YqbF C-terminal" evidence="1">
    <location>
        <begin position="17"/>
        <end position="58"/>
    </location>
</feature>
<sequence length="61" mass="6922">MPWWGRRAIVSKQSKLTKAEISALNKAEQIALLKSLGASGKQIKEATYEKDRINLILKLRK</sequence>
<dbReference type="InterPro" id="IPR048424">
    <property type="entry name" value="YqbF_HeH"/>
</dbReference>
<dbReference type="EMBL" id="MT144176">
    <property type="protein sequence ID" value="QJA50137.1"/>
    <property type="molecule type" value="Genomic_DNA"/>
</dbReference>
<name>A0A6H1ZS51_9ZZZZ</name>
<dbReference type="Gene3D" id="1.10.720.10">
    <property type="match status" value="1"/>
</dbReference>
<dbReference type="SUPFAM" id="SSF68912">
    <property type="entry name" value="Rho N-terminal domain-like"/>
    <property type="match status" value="1"/>
</dbReference>
<dbReference type="InterPro" id="IPR036269">
    <property type="entry name" value="Rho_N_sf"/>
</dbReference>